<name>A0A0F9B3T6_9ZZZZ</name>
<dbReference type="AlphaFoldDB" id="A0A0F9B3T6"/>
<evidence type="ECO:0008006" key="3">
    <source>
        <dbReference type="Google" id="ProtNLM"/>
    </source>
</evidence>
<keyword evidence="1" id="KW-0143">Chaperone</keyword>
<dbReference type="InterPro" id="IPR020818">
    <property type="entry name" value="Chaperonin_GroES"/>
</dbReference>
<proteinExistence type="predicted"/>
<gene>
    <name evidence="2" type="ORF">LCGC14_2835520</name>
</gene>
<dbReference type="GO" id="GO:0044183">
    <property type="term" value="F:protein folding chaperone"/>
    <property type="evidence" value="ECO:0007669"/>
    <property type="project" value="InterPro"/>
</dbReference>
<organism evidence="2">
    <name type="scientific">marine sediment metagenome</name>
    <dbReference type="NCBI Taxonomy" id="412755"/>
    <lineage>
        <taxon>unclassified sequences</taxon>
        <taxon>metagenomes</taxon>
        <taxon>ecological metagenomes</taxon>
    </lineage>
</organism>
<dbReference type="SMART" id="SM00883">
    <property type="entry name" value="Cpn10"/>
    <property type="match status" value="1"/>
</dbReference>
<comment type="caution">
    <text evidence="2">The sequence shown here is derived from an EMBL/GenBank/DDBJ whole genome shotgun (WGS) entry which is preliminary data.</text>
</comment>
<evidence type="ECO:0000256" key="1">
    <source>
        <dbReference type="ARBA" id="ARBA00023186"/>
    </source>
</evidence>
<protein>
    <recommendedName>
        <fullName evidence="3">10 kDa chaperonin</fullName>
    </recommendedName>
</protein>
<evidence type="ECO:0000313" key="2">
    <source>
        <dbReference type="EMBL" id="KKK79236.1"/>
    </source>
</evidence>
<dbReference type="Gene3D" id="2.30.33.40">
    <property type="entry name" value="GroES chaperonin"/>
    <property type="match status" value="1"/>
</dbReference>
<dbReference type="EMBL" id="LAZR01054120">
    <property type="protein sequence ID" value="KKK79236.1"/>
    <property type="molecule type" value="Genomic_DNA"/>
</dbReference>
<dbReference type="SUPFAM" id="SSF50129">
    <property type="entry name" value="GroES-like"/>
    <property type="match status" value="1"/>
</dbReference>
<dbReference type="CDD" id="cd00320">
    <property type="entry name" value="cpn10"/>
    <property type="match status" value="1"/>
</dbReference>
<dbReference type="Pfam" id="PF00166">
    <property type="entry name" value="Cpn10"/>
    <property type="match status" value="1"/>
</dbReference>
<dbReference type="PRINTS" id="PR00297">
    <property type="entry name" value="CHAPERONIN10"/>
</dbReference>
<accession>A0A0F9B3T6</accession>
<dbReference type="GO" id="GO:0005524">
    <property type="term" value="F:ATP binding"/>
    <property type="evidence" value="ECO:0007669"/>
    <property type="project" value="InterPro"/>
</dbReference>
<dbReference type="InterPro" id="IPR037124">
    <property type="entry name" value="Chaperonin_GroES_sf"/>
</dbReference>
<sequence>MAKTPKLEEFNIIGDNILLTPIKESKKAGGFIIPDQSEDKPEMGIVVKTSENKQYKKGDIVLFNRYITTEFYFQGTNYLILKVDDVIGYYRK</sequence>
<dbReference type="InterPro" id="IPR011032">
    <property type="entry name" value="GroES-like_sf"/>
</dbReference>
<reference evidence="2" key="1">
    <citation type="journal article" date="2015" name="Nature">
        <title>Complex archaea that bridge the gap between prokaryotes and eukaryotes.</title>
        <authorList>
            <person name="Spang A."/>
            <person name="Saw J.H."/>
            <person name="Jorgensen S.L."/>
            <person name="Zaremba-Niedzwiedzka K."/>
            <person name="Martijn J."/>
            <person name="Lind A.E."/>
            <person name="van Eijk R."/>
            <person name="Schleper C."/>
            <person name="Guy L."/>
            <person name="Ettema T.J."/>
        </authorList>
    </citation>
    <scope>NUCLEOTIDE SEQUENCE</scope>
</reference>